<dbReference type="Pfam" id="PF14288">
    <property type="entry name" value="FKS1_dom1"/>
    <property type="match status" value="1"/>
</dbReference>
<dbReference type="CAZy" id="GT48">
    <property type="family name" value="Glycosyltransferase Family 48"/>
</dbReference>
<dbReference type="Gene3D" id="1.25.40.270">
    <property type="entry name" value="Vacuolar protein sorting-associated protein vta1"/>
    <property type="match status" value="1"/>
</dbReference>
<dbReference type="InterPro" id="IPR039431">
    <property type="entry name" value="Vta1/CALS_N"/>
</dbReference>
<evidence type="ECO:0000259" key="16">
    <source>
        <dbReference type="SMART" id="SM01205"/>
    </source>
</evidence>
<dbReference type="GO" id="GO:0071555">
    <property type="term" value="P:cell wall organization"/>
    <property type="evidence" value="ECO:0007669"/>
    <property type="project" value="UniProtKB-KW"/>
</dbReference>
<feature type="transmembrane region" description="Helical" evidence="15">
    <location>
        <begin position="541"/>
        <end position="563"/>
    </location>
</feature>
<evidence type="ECO:0000256" key="4">
    <source>
        <dbReference type="ARBA" id="ARBA00022475"/>
    </source>
</evidence>
<evidence type="ECO:0000256" key="7">
    <source>
        <dbReference type="ARBA" id="ARBA00022692"/>
    </source>
</evidence>
<evidence type="ECO:0000256" key="15">
    <source>
        <dbReference type="SAM" id="Phobius"/>
    </source>
</evidence>
<feature type="transmembrane region" description="Helical" evidence="15">
    <location>
        <begin position="784"/>
        <end position="801"/>
    </location>
</feature>
<reference evidence="17" key="1">
    <citation type="journal article" date="2007" name="PLoS ONE">
        <title>The first genome sequence of an elite grapevine cultivar (Pinot noir Vitis vinifera L.): coping with a highly heterozygous genome.</title>
        <authorList>
            <person name="Velasco R."/>
            <person name="Zharkikh A."/>
            <person name="Troggio M."/>
            <person name="Cartwright D.A."/>
            <person name="Cestaro A."/>
            <person name="Pruss D."/>
            <person name="Pindo M."/>
            <person name="FitzGerald L.M."/>
            <person name="Vezzulli S."/>
            <person name="Reid J."/>
            <person name="Malacarne G."/>
            <person name="Iliev D."/>
            <person name="Coppola G."/>
            <person name="Wardell B."/>
            <person name="Micheletti D."/>
            <person name="Macalma T."/>
            <person name="Facci M."/>
            <person name="Mitchell J.T."/>
            <person name="Perazzolli M."/>
            <person name="Eldredge G."/>
            <person name="Gatto P."/>
            <person name="Oyzerski R."/>
            <person name="Moretto M."/>
            <person name="Gutin N."/>
            <person name="Stefanini M."/>
            <person name="Chen Y."/>
            <person name="Segala C."/>
            <person name="Davenport C."/>
            <person name="Dematte L."/>
            <person name="Mraz A."/>
            <person name="Battilana J."/>
            <person name="Stormo K."/>
            <person name="Costa F."/>
            <person name="Tao Q."/>
            <person name="Si-Ammour A."/>
            <person name="Harkins T."/>
            <person name="Lackey A."/>
            <person name="Perbost C."/>
            <person name="Taillon B."/>
            <person name="Stella A."/>
            <person name="Solovyev V."/>
            <person name="Fawcett J.A."/>
            <person name="Sterck L."/>
            <person name="Vandepoele K."/>
            <person name="Grando S.M."/>
            <person name="Toppo S."/>
            <person name="Moser C."/>
            <person name="Lanchbury J."/>
            <person name="Bogden R."/>
            <person name="Skolnick M."/>
            <person name="Sgaramella V."/>
            <person name="Bhatnagar S.K."/>
            <person name="Fontana P."/>
            <person name="Gutin A."/>
            <person name="Van de Peer Y."/>
            <person name="Salamini F."/>
            <person name="Viola R."/>
        </authorList>
    </citation>
    <scope>NUCLEOTIDE SEQUENCE</scope>
</reference>
<dbReference type="Pfam" id="PF25968">
    <property type="entry name" value="CALS1"/>
    <property type="match status" value="2"/>
</dbReference>
<evidence type="ECO:0000256" key="8">
    <source>
        <dbReference type="ARBA" id="ARBA00022960"/>
    </source>
</evidence>
<dbReference type="Pfam" id="PF02364">
    <property type="entry name" value="Glucan_synthase"/>
    <property type="match status" value="1"/>
</dbReference>
<keyword evidence="4" id="KW-1003">Cell membrane</keyword>
<evidence type="ECO:0000256" key="14">
    <source>
        <dbReference type="SAM" id="MobiDB-lite"/>
    </source>
</evidence>
<protein>
    <recommendedName>
        <fullName evidence="12">1,3-beta-glucan synthase</fullName>
        <ecNumber evidence="3">2.4.1.34</ecNumber>
    </recommendedName>
    <alternativeName>
        <fullName evidence="12">1,3-beta-glucan synthase</fullName>
    </alternativeName>
</protein>
<dbReference type="Pfam" id="PF04652">
    <property type="entry name" value="Vta1"/>
    <property type="match status" value="1"/>
</dbReference>
<feature type="transmembrane region" description="Helical" evidence="15">
    <location>
        <begin position="1910"/>
        <end position="1940"/>
    </location>
</feature>
<dbReference type="InterPro" id="IPR058851">
    <property type="entry name" value="CALS1_helical"/>
</dbReference>
<feature type="region of interest" description="Disordered" evidence="14">
    <location>
        <begin position="446"/>
        <end position="480"/>
    </location>
</feature>
<evidence type="ECO:0000256" key="1">
    <source>
        <dbReference type="ARBA" id="ARBA00004651"/>
    </source>
</evidence>
<comment type="subcellular location">
    <subcellularLocation>
        <location evidence="1">Cell membrane</location>
        <topology evidence="1">Multi-pass membrane protein</topology>
    </subcellularLocation>
</comment>
<dbReference type="GO" id="GO:0005886">
    <property type="term" value="C:plasma membrane"/>
    <property type="evidence" value="ECO:0007669"/>
    <property type="project" value="UniProtKB-SubCell"/>
</dbReference>
<evidence type="ECO:0000256" key="6">
    <source>
        <dbReference type="ARBA" id="ARBA00022679"/>
    </source>
</evidence>
<keyword evidence="5" id="KW-0328">Glycosyltransferase</keyword>
<feature type="domain" description="1,3-beta-glucan synthase component FKS1-like" evidence="16">
    <location>
        <begin position="313"/>
        <end position="429"/>
    </location>
</feature>
<evidence type="ECO:0000256" key="2">
    <source>
        <dbReference type="ARBA" id="ARBA00009040"/>
    </source>
</evidence>
<dbReference type="GO" id="GO:0006075">
    <property type="term" value="P:(1-&gt;3)-beta-D-glucan biosynthetic process"/>
    <property type="evidence" value="ECO:0007669"/>
    <property type="project" value="InterPro"/>
</dbReference>
<feature type="transmembrane region" description="Helical" evidence="15">
    <location>
        <begin position="1590"/>
        <end position="1612"/>
    </location>
</feature>
<keyword evidence="7 15" id="KW-0812">Transmembrane</keyword>
<keyword evidence="11" id="KW-0961">Cell wall biogenesis/degradation</keyword>
<comment type="catalytic activity">
    <reaction evidence="13">
        <text>[(1-&gt;3)-beta-D-glucosyl](n) + UDP-alpha-D-glucose = [(1-&gt;3)-beta-D-glucosyl](n+1) + UDP + H(+)</text>
        <dbReference type="Rhea" id="RHEA:21476"/>
        <dbReference type="Rhea" id="RHEA-COMP:11146"/>
        <dbReference type="Rhea" id="RHEA-COMP:14303"/>
        <dbReference type="ChEBI" id="CHEBI:15378"/>
        <dbReference type="ChEBI" id="CHEBI:37671"/>
        <dbReference type="ChEBI" id="CHEBI:58223"/>
        <dbReference type="ChEBI" id="CHEBI:58885"/>
        <dbReference type="EC" id="2.4.1.34"/>
    </reaction>
</comment>
<feature type="transmembrane region" description="Helical" evidence="15">
    <location>
        <begin position="1764"/>
        <end position="1783"/>
    </location>
</feature>
<dbReference type="InterPro" id="IPR003440">
    <property type="entry name" value="Glyco_trans_48_dom"/>
</dbReference>
<dbReference type="PANTHER" id="PTHR12741:SF22">
    <property type="entry name" value="CALLOSE SYNTHASE 8-RELATED"/>
    <property type="match status" value="1"/>
</dbReference>
<feature type="transmembrane region" description="Helical" evidence="15">
    <location>
        <begin position="1677"/>
        <end position="1694"/>
    </location>
</feature>
<dbReference type="GO" id="GO:0008360">
    <property type="term" value="P:regulation of cell shape"/>
    <property type="evidence" value="ECO:0007669"/>
    <property type="project" value="UniProtKB-KW"/>
</dbReference>
<proteinExistence type="inferred from homology"/>
<dbReference type="SMART" id="SM01205">
    <property type="entry name" value="FKS1_dom1"/>
    <property type="match status" value="1"/>
</dbReference>
<feature type="transmembrane region" description="Helical" evidence="15">
    <location>
        <begin position="1867"/>
        <end position="1890"/>
    </location>
</feature>
<dbReference type="PANTHER" id="PTHR12741">
    <property type="entry name" value="LYST-INTERACTING PROTEIN LIP5 DOPAMINE RESPONSIVE PROTEIN DRG-1"/>
    <property type="match status" value="1"/>
</dbReference>
<dbReference type="ExpressionAtlas" id="A5C0B2">
    <property type="expression patterns" value="baseline and differential"/>
</dbReference>
<gene>
    <name evidence="17" type="ORF">VITISV_000589</name>
</gene>
<dbReference type="GO" id="GO:0003843">
    <property type="term" value="F:1,3-beta-D-glucan synthase activity"/>
    <property type="evidence" value="ECO:0007669"/>
    <property type="project" value="UniProtKB-EC"/>
</dbReference>
<keyword evidence="9 15" id="KW-1133">Transmembrane helix</keyword>
<keyword evidence="8" id="KW-0133">Cell shape</keyword>
<dbReference type="GO" id="GO:0000148">
    <property type="term" value="C:1,3-beta-D-glucan synthase complex"/>
    <property type="evidence" value="ECO:0007669"/>
    <property type="project" value="InterPro"/>
</dbReference>
<accession>A5C0B2</accession>
<dbReference type="EMBL" id="AM477557">
    <property type="protein sequence ID" value="CAN81673.1"/>
    <property type="molecule type" value="Genomic_DNA"/>
</dbReference>
<name>A5C0B2_VITVI</name>
<evidence type="ECO:0000256" key="3">
    <source>
        <dbReference type="ARBA" id="ARBA00012589"/>
    </source>
</evidence>
<keyword evidence="10 15" id="KW-0472">Membrane</keyword>
<evidence type="ECO:0000256" key="5">
    <source>
        <dbReference type="ARBA" id="ARBA00022676"/>
    </source>
</evidence>
<evidence type="ECO:0000256" key="13">
    <source>
        <dbReference type="ARBA" id="ARBA00047777"/>
    </source>
</evidence>
<feature type="compositionally biased region" description="Low complexity" evidence="14">
    <location>
        <begin position="13"/>
        <end position="28"/>
    </location>
</feature>
<feature type="transmembrane region" description="Helical" evidence="15">
    <location>
        <begin position="677"/>
        <end position="695"/>
    </location>
</feature>
<evidence type="ECO:0000313" key="17">
    <source>
        <dbReference type="EMBL" id="CAN81673.1"/>
    </source>
</evidence>
<evidence type="ECO:0000256" key="10">
    <source>
        <dbReference type="ARBA" id="ARBA00023136"/>
    </source>
</evidence>
<evidence type="ECO:0000256" key="12">
    <source>
        <dbReference type="ARBA" id="ARBA00032165"/>
    </source>
</evidence>
<feature type="region of interest" description="Disordered" evidence="14">
    <location>
        <begin position="1"/>
        <end position="37"/>
    </location>
</feature>
<dbReference type="InterPro" id="IPR023175">
    <property type="entry name" value="Vta1/CALS_N_sf"/>
</dbReference>
<feature type="compositionally biased region" description="Basic and acidic residues" evidence="14">
    <location>
        <begin position="450"/>
        <end position="472"/>
    </location>
</feature>
<evidence type="ECO:0000256" key="9">
    <source>
        <dbReference type="ARBA" id="ARBA00022989"/>
    </source>
</evidence>
<feature type="transmembrane region" description="Helical" evidence="15">
    <location>
        <begin position="1834"/>
        <end position="1855"/>
    </location>
</feature>
<sequence length="1961" mass="226769">MSEITVADPIHETNTSRALTTSTSTSHDTSPEPFDSERVPVTLGTDIRSFLRVANRVEPHDPRIAYLCRVHAFEMAHIKDTYSTGRGVRQFKTALLQRLEQDEVTTIAKRKEKSDLGELRRVHRHYKNIIDQRSDSWDLENSHKEKLTNAREIAPVLYEVLQRFTNAACPQGLAETDIFVPYNILPLDHQGNQQEIMRLPEIKAALTALRNIRGLPVMQDLQKPGASVDLFDCLQCWFGFQEGNVANQREHLILLLANSHIRQASKETFDLKLGDGAVDELMKKFFKNYTNWCKFLGRKRNIRLPYVKQDAQQYKILYIGLYLLIWGEAANLRFMPECLCYIFHHMAYELHGMLTGAVSSTTWEKVLPAYGGQPESFLNNVVTPIYRVIYKEAEKNKSGMADHSTWRNYDDLNEYFWSPDCFQIGWPMRLDHDFFCMHPSDNSKGIKSRGTVEAKEEREGHEDEEMGLKSEGNEDEDTGVTMEEVREQKWLGKTNFVETRSFWQIFRSFDRMWSFFILSLQALIIMACHDMESPFQMFDAIVFEDVMSIFITSAILKVLQAILDIAFTWKARHTMDFYQRLKYVLKLVVAMIWTIVLPVCYADSRRKHTCHSTEYGSWPGEWCISSYMVAVAFYLMTNAVEMVLFLVPTVSKYIEISNFQLCMILSWWTQSQVVSDFLFRYCLTLCYIVTVLGVVEGIRYFGCYYYQANFHLATHLSESSENVLKINPLSSLGLCNEIENEDHKNATRLLKKTIKPLIGPTRQIMKIGVKEYDWHELFPKVKSNAGAIVAIWSPIILVFFMDTQIWYSVFCTIFGGVYGILHHLGEIRTLGTLRSRFHSLPSAFNVCLIPSSLRNDQARKGRAFFPKKFQKESETEKNSVAKFVQVWNQIIASFRLEDLINNRELDLMTIPLTPELFSGLVRWPVFLLANKFSTALNMARDFEGKDEYLFRKIRKDHHMYCAVKECYESLKLILETLVVGDKEKRIVFGILNAVEESIERLSLLEDFQMSELPTLHAKCIELVELLVIVKLLSFTFAHISLCSTLNHANSLSIIFKVEGNKHHYGKVVKVLQDIFEVVTHDMMTDSSRILDLLYSSEQIEGDTMHISGFPEPQLFASNHGQQSIKFPFPDNASLHKQIKRFHLLLTVEDTATDMPVNLEARRRISFFATSLFMDMPNAPKVRNMMSFSVMTPYYMEEVNFSTEDLHSSEEEVPIMFYMSVIYPDEWKNFLERMECEDLDGLRSTGKEEELRNWASFRGQTLSRTVRGMMYYRKALKLQAFLDMAEDEDLLQSYDVVERGNSTLSAHLDALADMKFTYVISCQMFGSQKASGDPHAQGILDLMIRYPSLRVAYVEEKEETVEDKIHKVYSSILVKAVNGYDQEVYRIKLPGPPNIGEGKPENQNHGIIFTRGEALQTIDMNQDNYLEEAFKIRNVLQEFLRHQRQKPPTILGLREHIFTGSVSSLAWFMSYQETSFVTIGQRLLANPLRVRFHYGHPDLFDRMFHITRGGISKASKTINLSEDVFAGFNSTLRRGYVTYHEYLQVGKGRDVCLNQISKFEAKVANGNSEQTLSRDIYRLARRFDFFRMLSCYFTTIGFYFNSLISVIGIYVFLYGQLYLVLSGLEKALLLQAKMQNIKSLETALASQSFIQLGLLTGLPMVMEIALEKGFLTAVKDFVLMQFQLAAVFFTFSLGTKAHYYGRTILHGGAKYRPTGRKVVVFHASFTENYRLYSRSHFVKGFELLLLLIVYDLFRRSYQSSMAYVLITYSIWFMSITWLFAPFLFNPSGFNWGNIVDDWKDWNKWIKQQGGIGIQQDKSWESWWNDEQAHLRHSGLIARLIEILLSLRFFIYQYGLVYHLDISQDNKNFLVYVLSWVVIFAIFLLVQIAQAVRPKIQDTGLWELTRVLAQAYDYGMGAVLFAPIACLAWMPIIAAFQTRFLFNEAFKRRLQIQPILAGKKKQS</sequence>
<keyword evidence="6" id="KW-0808">Transferase</keyword>
<feature type="transmembrane region" description="Helical" evidence="15">
    <location>
        <begin position="622"/>
        <end position="647"/>
    </location>
</feature>
<comment type="similarity">
    <text evidence="2">Belongs to the glycosyltransferase 48 family.</text>
</comment>
<dbReference type="InterPro" id="IPR026899">
    <property type="entry name" value="FKS1-like_dom1"/>
</dbReference>
<feature type="transmembrane region" description="Helical" evidence="15">
    <location>
        <begin position="583"/>
        <end position="601"/>
    </location>
</feature>
<feature type="transmembrane region" description="Helical" evidence="15">
    <location>
        <begin position="1647"/>
        <end position="1665"/>
    </location>
</feature>
<evidence type="ECO:0000256" key="11">
    <source>
        <dbReference type="ARBA" id="ARBA00023316"/>
    </source>
</evidence>
<organism evidence="17">
    <name type="scientific">Vitis vinifera</name>
    <name type="common">Grape</name>
    <dbReference type="NCBI Taxonomy" id="29760"/>
    <lineage>
        <taxon>Eukaryota</taxon>
        <taxon>Viridiplantae</taxon>
        <taxon>Streptophyta</taxon>
        <taxon>Embryophyta</taxon>
        <taxon>Tracheophyta</taxon>
        <taxon>Spermatophyta</taxon>
        <taxon>Magnoliopsida</taxon>
        <taxon>eudicotyledons</taxon>
        <taxon>Gunneridae</taxon>
        <taxon>Pentapetalae</taxon>
        <taxon>rosids</taxon>
        <taxon>Vitales</taxon>
        <taxon>Vitaceae</taxon>
        <taxon>Viteae</taxon>
        <taxon>Vitis</taxon>
    </lineage>
</organism>
<feature type="transmembrane region" description="Helical" evidence="15">
    <location>
        <begin position="807"/>
        <end position="825"/>
    </location>
</feature>
<dbReference type="EC" id="2.4.1.34" evidence="3"/>